<keyword evidence="1" id="KW-0472">Membrane</keyword>
<dbReference type="STRING" id="156889.Mmc1_1149"/>
<dbReference type="AlphaFoldDB" id="A0L6R7"/>
<feature type="transmembrane region" description="Helical" evidence="1">
    <location>
        <begin position="358"/>
        <end position="381"/>
    </location>
</feature>
<dbReference type="GO" id="GO:0031293">
    <property type="term" value="P:membrane protein intracellular domain proteolysis"/>
    <property type="evidence" value="ECO:0007669"/>
    <property type="project" value="TreeGrafter"/>
</dbReference>
<evidence type="ECO:0000313" key="2">
    <source>
        <dbReference type="EMBL" id="ABK43660.1"/>
    </source>
</evidence>
<protein>
    <submittedName>
        <fullName evidence="2">Peptidase M50</fullName>
    </submittedName>
</protein>
<sequence length="714" mass="81677">MKLPLKSKEIADDLPPLRADLDLYPGTLQENGDPTWTLHDPLRNRFFRIGLLEFSILRRWHLGNFAAILQALAQEKQLAVSQEQCEALLKFLRVNQLVEVIDAASARHIAQMEADKERKNISWLVRNYLFFRIPLLHPDQLMAQLYQGLRFLYHPLFNRGILLVALLSLFLVSRQLDQFSHTFLHFFDTGGFILFVLATFTSKAIHETGHALTAKHYGLQIPTMGVAFLVMWPVLYTDTSESWKLQNRFHRLHIGASGILAELTLAILATLAWSFLADGPLRSAMFYLATISWIITLSINLNPFMRFDGYYLLADYLDIDNLQTRAFALAKWKLRQFLLGVTQEDPEPNMRAKTRRIILIYAYFTWIYRFFLFLGIALVVYHLFFKLLGIILMMVEVVVFLLLPIVHEVRSWYTMRDKIKPSKNIFFFVSVLTLLILLLVIPWQHAIKIPGLALLGQQTVIYPPVSAQIEHVHVTWGQRVTAGQPLYDLKNPDLDYRLRIAQLDYQALLKKQSTFDAQPKTRNNRLVVDQQIQESLALIQGLREELGKLQVNAPHAGVLLDVPEWLRAGAWVNLKQPLGHLVEPASLSIKGYLHENELHRVNAATQATFIPEQPELATLPATLVEISKARTPELEEPYLASLYGGAIAIREDNKSQLETQQSYYRVQLQPQTMPKGWPASRVVRGVIHLEGGKESLLQRASTFIAAVVIRESGF</sequence>
<dbReference type="HOGENOM" id="CLU_019354_1_0_5"/>
<feature type="transmembrane region" description="Helical" evidence="1">
    <location>
        <begin position="257"/>
        <end position="277"/>
    </location>
</feature>
<dbReference type="PANTHER" id="PTHR13325:SF3">
    <property type="entry name" value="MEMBRANE-BOUND TRANSCRIPTION FACTOR SITE-2 PROTEASE"/>
    <property type="match status" value="1"/>
</dbReference>
<dbReference type="CDD" id="cd05709">
    <property type="entry name" value="S2P-M50"/>
    <property type="match status" value="1"/>
</dbReference>
<dbReference type="EMBL" id="CP000471">
    <property type="protein sequence ID" value="ABK43660.1"/>
    <property type="molecule type" value="Genomic_DNA"/>
</dbReference>
<keyword evidence="1" id="KW-0812">Transmembrane</keyword>
<feature type="transmembrane region" description="Helical" evidence="1">
    <location>
        <begin position="184"/>
        <end position="205"/>
    </location>
</feature>
<dbReference type="GO" id="GO:0005737">
    <property type="term" value="C:cytoplasm"/>
    <property type="evidence" value="ECO:0007669"/>
    <property type="project" value="TreeGrafter"/>
</dbReference>
<dbReference type="InterPro" id="IPR001193">
    <property type="entry name" value="MBTPS2"/>
</dbReference>
<proteinExistence type="predicted"/>
<accession>A0L6R7</accession>
<dbReference type="GO" id="GO:0004222">
    <property type="term" value="F:metalloendopeptidase activity"/>
    <property type="evidence" value="ECO:0007669"/>
    <property type="project" value="InterPro"/>
</dbReference>
<evidence type="ECO:0000313" key="3">
    <source>
        <dbReference type="Proteomes" id="UP000002586"/>
    </source>
</evidence>
<name>A0L6R7_MAGMM</name>
<dbReference type="Gene3D" id="1.10.287.470">
    <property type="entry name" value="Helix hairpin bin"/>
    <property type="match status" value="1"/>
</dbReference>
<dbReference type="KEGG" id="mgm:Mmc1_1149"/>
<dbReference type="SUPFAM" id="SSF111369">
    <property type="entry name" value="HlyD-like secretion proteins"/>
    <property type="match status" value="1"/>
</dbReference>
<dbReference type="eggNOG" id="COG0845">
    <property type="taxonomic scope" value="Bacteria"/>
</dbReference>
<gene>
    <name evidence="2" type="ordered locus">Mmc1_1149</name>
</gene>
<evidence type="ECO:0000256" key="1">
    <source>
        <dbReference type="SAM" id="Phobius"/>
    </source>
</evidence>
<dbReference type="PANTHER" id="PTHR13325">
    <property type="entry name" value="PROTEASE M50 MEMBRANE-BOUND TRANSCRIPTION FACTOR SITE 2 PROTEASE"/>
    <property type="match status" value="1"/>
</dbReference>
<dbReference type="Gene3D" id="2.40.50.100">
    <property type="match status" value="1"/>
</dbReference>
<feature type="transmembrane region" description="Helical" evidence="1">
    <location>
        <begin position="217"/>
        <end position="236"/>
    </location>
</feature>
<keyword evidence="1" id="KW-1133">Transmembrane helix</keyword>
<feature type="transmembrane region" description="Helical" evidence="1">
    <location>
        <begin position="425"/>
        <end position="443"/>
    </location>
</feature>
<feature type="transmembrane region" description="Helical" evidence="1">
    <location>
        <begin position="283"/>
        <end position="301"/>
    </location>
</feature>
<dbReference type="eggNOG" id="COG1994">
    <property type="taxonomic scope" value="Bacteria"/>
</dbReference>
<feature type="transmembrane region" description="Helical" evidence="1">
    <location>
        <begin position="151"/>
        <end position="172"/>
    </location>
</feature>
<organism evidence="2 3">
    <name type="scientific">Magnetococcus marinus (strain ATCC BAA-1437 / JCM 17883 / MC-1)</name>
    <dbReference type="NCBI Taxonomy" id="156889"/>
    <lineage>
        <taxon>Bacteria</taxon>
        <taxon>Pseudomonadati</taxon>
        <taxon>Pseudomonadota</taxon>
        <taxon>Magnetococcia</taxon>
        <taxon>Magnetococcales</taxon>
        <taxon>Magnetococcaceae</taxon>
        <taxon>Magnetococcus</taxon>
    </lineage>
</organism>
<keyword evidence="3" id="KW-1185">Reference proteome</keyword>
<dbReference type="OrthoDB" id="9759690at2"/>
<reference evidence="3" key="1">
    <citation type="journal article" date="2009" name="Appl. Environ. Microbiol.">
        <title>Complete genome sequence of the chemolithoautotrophic marine magnetotactic coccus strain MC-1.</title>
        <authorList>
            <person name="Schubbe S."/>
            <person name="Williams T.J."/>
            <person name="Xie G."/>
            <person name="Kiss H.E."/>
            <person name="Brettin T.S."/>
            <person name="Martinez D."/>
            <person name="Ross C.A."/>
            <person name="Schuler D."/>
            <person name="Cox B.L."/>
            <person name="Nealson K.H."/>
            <person name="Bazylinski D.A."/>
        </authorList>
    </citation>
    <scope>NUCLEOTIDE SEQUENCE [LARGE SCALE GENOMIC DNA]</scope>
    <source>
        <strain evidence="3">ATCC BAA-1437 / JCM 17883 / MC-1</strain>
    </source>
</reference>
<feature type="transmembrane region" description="Helical" evidence="1">
    <location>
        <begin position="387"/>
        <end position="405"/>
    </location>
</feature>
<reference evidence="2 3" key="2">
    <citation type="journal article" date="2012" name="Int. J. Syst. Evol. Microbiol.">
        <title>Magnetococcus marinus gen. nov., sp. nov., a marine, magnetotactic bacterium that represents a novel lineage (Magnetococcaceae fam. nov.; Magnetococcales ord. nov.) at the base of the Alphaproteobacteria.</title>
        <authorList>
            <person name="Bazylinski D.A."/>
            <person name="Williams T.J."/>
            <person name="Lefevre C.T."/>
            <person name="Berg R.J."/>
            <person name="Zhang C.L."/>
            <person name="Bowser S.S."/>
            <person name="Dean A.J."/>
            <person name="Beveridge T.J."/>
        </authorList>
    </citation>
    <scope>NUCLEOTIDE SEQUENCE [LARGE SCALE GENOMIC DNA]</scope>
    <source>
        <strain evidence="3">ATCC BAA-1437 / JCM 17883 / MC-1</strain>
    </source>
</reference>
<dbReference type="RefSeq" id="WP_011712815.1">
    <property type="nucleotide sequence ID" value="NC_008576.1"/>
</dbReference>
<dbReference type="Proteomes" id="UP000002586">
    <property type="component" value="Chromosome"/>
</dbReference>
<dbReference type="GO" id="GO:0016020">
    <property type="term" value="C:membrane"/>
    <property type="evidence" value="ECO:0007669"/>
    <property type="project" value="InterPro"/>
</dbReference>